<sequence length="188" mass="21098">MLSPSSCERQLAMQKVNEDSTQDRGHQHSIRGHPTYGLLLLLILVSWTNICEAAPFSSPVLRAEQELQLWNGIDDACSAVLSDSQPAVSSALEELCFMVMGILQKSQGLEEKDDSKRFLFHYSKSHDSGNSDITSSVLHPLLQLVPQLHDRRMKRFKAEEEVQGPGGVLSRGYFLFRPRNGRRSAGFR</sequence>
<keyword evidence="3" id="KW-0964">Secreted</keyword>
<keyword evidence="4" id="KW-0027">Amidation</keyword>
<accession>A0AAV7D3B5</accession>
<keyword evidence="7" id="KW-1185">Reference proteome</keyword>
<evidence type="ECO:0000313" key="7">
    <source>
        <dbReference type="Proteomes" id="UP000824782"/>
    </source>
</evidence>
<dbReference type="InterPro" id="IPR042384">
    <property type="entry name" value="NMU"/>
</dbReference>
<dbReference type="InterPro" id="IPR008200">
    <property type="entry name" value="NMU_C"/>
</dbReference>
<evidence type="ECO:0000256" key="4">
    <source>
        <dbReference type="ARBA" id="ARBA00022815"/>
    </source>
</evidence>
<protein>
    <recommendedName>
        <fullName evidence="5">Neuromedin U C-terminal domain-containing protein</fullName>
    </recommendedName>
</protein>
<dbReference type="AlphaFoldDB" id="A0AAV7D3B5"/>
<organism evidence="6 7">
    <name type="scientific">Engystomops pustulosus</name>
    <name type="common">Tungara frog</name>
    <name type="synonym">Physalaemus pustulosus</name>
    <dbReference type="NCBI Taxonomy" id="76066"/>
    <lineage>
        <taxon>Eukaryota</taxon>
        <taxon>Metazoa</taxon>
        <taxon>Chordata</taxon>
        <taxon>Craniata</taxon>
        <taxon>Vertebrata</taxon>
        <taxon>Euteleostomi</taxon>
        <taxon>Amphibia</taxon>
        <taxon>Batrachia</taxon>
        <taxon>Anura</taxon>
        <taxon>Neobatrachia</taxon>
        <taxon>Hyloidea</taxon>
        <taxon>Leptodactylidae</taxon>
        <taxon>Leiuperinae</taxon>
        <taxon>Engystomops</taxon>
    </lineage>
</organism>
<dbReference type="GO" id="GO:0042922">
    <property type="term" value="F:neuromedin U receptor binding"/>
    <property type="evidence" value="ECO:0007669"/>
    <property type="project" value="InterPro"/>
</dbReference>
<dbReference type="GO" id="GO:0007218">
    <property type="term" value="P:neuropeptide signaling pathway"/>
    <property type="evidence" value="ECO:0007669"/>
    <property type="project" value="TreeGrafter"/>
</dbReference>
<dbReference type="PANTHER" id="PTHR15390">
    <property type="entry name" value="NEUROMEDIN-U"/>
    <property type="match status" value="1"/>
</dbReference>
<dbReference type="PANTHER" id="PTHR15390:SF0">
    <property type="entry name" value="NEUROMEDIN-U"/>
    <property type="match status" value="1"/>
</dbReference>
<evidence type="ECO:0000313" key="6">
    <source>
        <dbReference type="EMBL" id="KAG8591927.1"/>
    </source>
</evidence>
<comment type="subcellular location">
    <subcellularLocation>
        <location evidence="1">Secreted</location>
    </subcellularLocation>
</comment>
<dbReference type="GO" id="GO:0050806">
    <property type="term" value="P:positive regulation of synaptic transmission"/>
    <property type="evidence" value="ECO:0007669"/>
    <property type="project" value="TreeGrafter"/>
</dbReference>
<comment type="similarity">
    <text evidence="2">Belongs to the NmU family.</text>
</comment>
<dbReference type="EMBL" id="WNYA01000001">
    <property type="protein sequence ID" value="KAG8591927.1"/>
    <property type="molecule type" value="Genomic_DNA"/>
</dbReference>
<dbReference type="GO" id="GO:0005576">
    <property type="term" value="C:extracellular region"/>
    <property type="evidence" value="ECO:0007669"/>
    <property type="project" value="UniProtKB-SubCell"/>
</dbReference>
<evidence type="ECO:0000259" key="5">
    <source>
        <dbReference type="SMART" id="SM00084"/>
    </source>
</evidence>
<dbReference type="Proteomes" id="UP000824782">
    <property type="component" value="Unassembled WGS sequence"/>
</dbReference>
<dbReference type="Pfam" id="PF02070">
    <property type="entry name" value="NMU"/>
    <property type="match status" value="1"/>
</dbReference>
<evidence type="ECO:0000256" key="3">
    <source>
        <dbReference type="ARBA" id="ARBA00022525"/>
    </source>
</evidence>
<reference evidence="6" key="1">
    <citation type="thesis" date="2020" institute="ProQuest LLC" country="789 East Eisenhower Parkway, Ann Arbor, MI, USA">
        <title>Comparative Genomics and Chromosome Evolution.</title>
        <authorList>
            <person name="Mudd A.B."/>
        </authorList>
    </citation>
    <scope>NUCLEOTIDE SEQUENCE</scope>
    <source>
        <strain evidence="6">237g6f4</strain>
        <tissue evidence="6">Blood</tissue>
    </source>
</reference>
<name>A0AAV7D3B5_ENGPU</name>
<dbReference type="GO" id="GO:0043195">
    <property type="term" value="C:terminal bouton"/>
    <property type="evidence" value="ECO:0007669"/>
    <property type="project" value="TreeGrafter"/>
</dbReference>
<feature type="domain" description="Neuromedin U C-terminal" evidence="5">
    <location>
        <begin position="156"/>
        <end position="180"/>
    </location>
</feature>
<dbReference type="InterPro" id="IPR018070">
    <property type="entry name" value="Neuromedin-U_amidation-site"/>
</dbReference>
<evidence type="ECO:0000256" key="1">
    <source>
        <dbReference type="ARBA" id="ARBA00004613"/>
    </source>
</evidence>
<proteinExistence type="inferred from homology"/>
<dbReference type="SMART" id="SM00084">
    <property type="entry name" value="NMU"/>
    <property type="match status" value="1"/>
</dbReference>
<gene>
    <name evidence="6" type="ORF">GDO81_000352</name>
</gene>
<dbReference type="GO" id="GO:0045987">
    <property type="term" value="P:positive regulation of smooth muscle contraction"/>
    <property type="evidence" value="ECO:0007669"/>
    <property type="project" value="TreeGrafter"/>
</dbReference>
<dbReference type="PROSITE" id="PS00967">
    <property type="entry name" value="NMU"/>
    <property type="match status" value="1"/>
</dbReference>
<comment type="caution">
    <text evidence="6">The sequence shown here is derived from an EMBL/GenBank/DDBJ whole genome shotgun (WGS) entry which is preliminary data.</text>
</comment>
<evidence type="ECO:0000256" key="2">
    <source>
        <dbReference type="ARBA" id="ARBA00009957"/>
    </source>
</evidence>